<dbReference type="SUPFAM" id="SSF47781">
    <property type="entry name" value="RuvA domain 2-like"/>
    <property type="match status" value="1"/>
</dbReference>
<dbReference type="eggNOG" id="COG1555">
    <property type="taxonomic scope" value="Bacteria"/>
</dbReference>
<dbReference type="Pfam" id="PF10531">
    <property type="entry name" value="SLBB"/>
    <property type="match status" value="1"/>
</dbReference>
<reference evidence="5" key="1">
    <citation type="journal article" date="2013" name="Stand. Genomic Sci.">
        <title>Complete genome sequence of Coriobacterium glomerans type strain (PW2(T)) from the midgut of Pyrrhocoris apterus L. (red soldier bug).</title>
        <authorList>
            <person name="Stackebrandt E."/>
            <person name="Zeytun A."/>
            <person name="Lapidus A."/>
            <person name="Nolan M."/>
            <person name="Lucas S."/>
            <person name="Hammon N."/>
            <person name="Deshpande S."/>
            <person name="Cheng J.F."/>
            <person name="Tapia R."/>
            <person name="Goodwin L.A."/>
            <person name="Pitluck S."/>
            <person name="Liolios K."/>
            <person name="Pagani I."/>
            <person name="Ivanova N."/>
            <person name="Mavromatis K."/>
            <person name="Mikhailova N."/>
            <person name="Huntemann M."/>
            <person name="Pati A."/>
            <person name="Chen A."/>
            <person name="Palaniappan K."/>
            <person name="Chang Y.J."/>
            <person name="Land M."/>
            <person name="Hauser L."/>
            <person name="Rohde M."/>
            <person name="Pukall R."/>
            <person name="Goker M."/>
            <person name="Detter J.C."/>
            <person name="Woyke T."/>
            <person name="Bristow J."/>
            <person name="Eisen J.A."/>
            <person name="Markowitz V."/>
            <person name="Hugenholtz P."/>
            <person name="Kyrpides N.C."/>
            <person name="Klenk H.P."/>
        </authorList>
    </citation>
    <scope>NUCLEOTIDE SEQUENCE</scope>
    <source>
        <strain evidence="5">ATCC 49209 / DSM 20642 / JCM 10262 / PW2</strain>
    </source>
</reference>
<dbReference type="GO" id="GO:0006281">
    <property type="term" value="P:DNA repair"/>
    <property type="evidence" value="ECO:0007669"/>
    <property type="project" value="InterPro"/>
</dbReference>
<dbReference type="Pfam" id="PF12836">
    <property type="entry name" value="HHH_3"/>
    <property type="match status" value="1"/>
</dbReference>
<dbReference type="KEGG" id="cgo:Corgl_0822"/>
<dbReference type="InterPro" id="IPR003583">
    <property type="entry name" value="Hlx-hairpin-Hlx_DNA-bd_motif"/>
</dbReference>
<evidence type="ECO:0000256" key="1">
    <source>
        <dbReference type="SAM" id="MobiDB-lite"/>
    </source>
</evidence>
<keyword evidence="2" id="KW-1133">Transmembrane helix</keyword>
<name>F2N7P3_CORGP</name>
<proteinExistence type="predicted"/>
<organism evidence="4 5">
    <name type="scientific">Coriobacterium glomerans (strain ATCC 49209 / DSM 20642 / JCM 10262 / PW2)</name>
    <dbReference type="NCBI Taxonomy" id="700015"/>
    <lineage>
        <taxon>Bacteria</taxon>
        <taxon>Bacillati</taxon>
        <taxon>Actinomycetota</taxon>
        <taxon>Coriobacteriia</taxon>
        <taxon>Coriobacteriales</taxon>
        <taxon>Coriobacteriaceae</taxon>
        <taxon>Coriobacterium</taxon>
    </lineage>
</organism>
<feature type="region of interest" description="Disordered" evidence="1">
    <location>
        <begin position="156"/>
        <end position="183"/>
    </location>
</feature>
<feature type="domain" description="Helix-hairpin-helix DNA-binding motif class 1" evidence="3">
    <location>
        <begin position="196"/>
        <end position="215"/>
    </location>
</feature>
<dbReference type="Gene3D" id="1.10.150.280">
    <property type="entry name" value="AF1531-like domain"/>
    <property type="match status" value="1"/>
</dbReference>
<feature type="transmembrane region" description="Helical" evidence="2">
    <location>
        <begin position="25"/>
        <end position="45"/>
    </location>
</feature>
<dbReference type="GO" id="GO:0015627">
    <property type="term" value="C:type II protein secretion system complex"/>
    <property type="evidence" value="ECO:0007669"/>
    <property type="project" value="TreeGrafter"/>
</dbReference>
<dbReference type="RefSeq" id="WP_013708678.1">
    <property type="nucleotide sequence ID" value="NC_015389.1"/>
</dbReference>
<evidence type="ECO:0000256" key="2">
    <source>
        <dbReference type="SAM" id="Phobius"/>
    </source>
</evidence>
<dbReference type="NCBIfam" id="TIGR00426">
    <property type="entry name" value="competence protein ComEA helix-hairpin-helix repeat region"/>
    <property type="match status" value="1"/>
</dbReference>
<evidence type="ECO:0000313" key="5">
    <source>
        <dbReference type="Proteomes" id="UP000006851"/>
    </source>
</evidence>
<sequence length="248" mass="25106">MAQLSRAGAADKAARLQKRFGRRPLIAAAIAILVIVAVIVGAMQANGRAVSIERDVRSDTGSTARGSRGRDESGSGKRDRNGRAAGSKDSDDQQTETQQLVVDVSGAVMAPAVVQLVSGARVADAIAAAGGLSSDADVSALNRAAKVSDGDKIYVPRQGEQGAPAAPAGQKAGSNSGGRAASGASSLVNINTATAEELDALPGVGPSTAQAIIDDRTQNGPFSGIEDLMRVSGIGEKKFEKLKSKICA</sequence>
<dbReference type="Proteomes" id="UP000006851">
    <property type="component" value="Chromosome"/>
</dbReference>
<dbReference type="InterPro" id="IPR010994">
    <property type="entry name" value="RuvA_2-like"/>
</dbReference>
<keyword evidence="5" id="KW-1185">Reference proteome</keyword>
<dbReference type="AlphaFoldDB" id="F2N7P3"/>
<dbReference type="PANTHER" id="PTHR21180:SF32">
    <property type="entry name" value="ENDONUCLEASE_EXONUCLEASE_PHOSPHATASE FAMILY DOMAIN-CONTAINING PROTEIN 1"/>
    <property type="match status" value="1"/>
</dbReference>
<dbReference type="EMBL" id="CP002628">
    <property type="protein sequence ID" value="AEB06935.1"/>
    <property type="molecule type" value="Genomic_DNA"/>
</dbReference>
<feature type="region of interest" description="Disordered" evidence="1">
    <location>
        <begin position="54"/>
        <end position="98"/>
    </location>
</feature>
<dbReference type="SMART" id="SM00278">
    <property type="entry name" value="HhH1"/>
    <property type="match status" value="2"/>
</dbReference>
<evidence type="ECO:0000259" key="3">
    <source>
        <dbReference type="SMART" id="SM00278"/>
    </source>
</evidence>
<dbReference type="InterPro" id="IPR004509">
    <property type="entry name" value="Competence_ComEA_HhH"/>
</dbReference>
<evidence type="ECO:0000313" key="4">
    <source>
        <dbReference type="EMBL" id="AEB06935.1"/>
    </source>
</evidence>
<dbReference type="GO" id="GO:0003677">
    <property type="term" value="F:DNA binding"/>
    <property type="evidence" value="ECO:0007669"/>
    <property type="project" value="InterPro"/>
</dbReference>
<dbReference type="Gene3D" id="3.10.560.10">
    <property type="entry name" value="Outer membrane lipoprotein wza domain like"/>
    <property type="match status" value="1"/>
</dbReference>
<dbReference type="OrthoDB" id="9758724at2"/>
<dbReference type="InterPro" id="IPR051675">
    <property type="entry name" value="Endo/Exo/Phosphatase_dom_1"/>
</dbReference>
<gene>
    <name evidence="4" type="ordered locus">Corgl_0822</name>
</gene>
<dbReference type="HOGENOM" id="CLU_052011_0_2_11"/>
<accession>F2N7P3</accession>
<keyword evidence="2" id="KW-0472">Membrane</keyword>
<dbReference type="InterPro" id="IPR019554">
    <property type="entry name" value="Soluble_ligand-bd"/>
</dbReference>
<dbReference type="STRING" id="700015.Corgl_0822"/>
<feature type="domain" description="Helix-hairpin-helix DNA-binding motif class 1" evidence="3">
    <location>
        <begin position="226"/>
        <end position="245"/>
    </location>
</feature>
<dbReference type="GO" id="GO:0015628">
    <property type="term" value="P:protein secretion by the type II secretion system"/>
    <property type="evidence" value="ECO:0007669"/>
    <property type="project" value="TreeGrafter"/>
</dbReference>
<protein>
    <submittedName>
        <fullName evidence="4">Competence protein ComEA helix-hairpin-helix repeat protein</fullName>
    </submittedName>
</protein>
<feature type="compositionally biased region" description="Basic and acidic residues" evidence="1">
    <location>
        <begin position="68"/>
        <end position="91"/>
    </location>
</feature>
<keyword evidence="2" id="KW-0812">Transmembrane</keyword>
<dbReference type="PANTHER" id="PTHR21180">
    <property type="entry name" value="ENDONUCLEASE/EXONUCLEASE/PHOSPHATASE FAMILY DOMAIN-CONTAINING PROTEIN 1"/>
    <property type="match status" value="1"/>
</dbReference>